<reference evidence="1 2" key="1">
    <citation type="submission" date="2018-08" db="EMBL/GenBank/DDBJ databases">
        <title>Pallidiluteibacterium maritimus gen. nov., sp. nov., isolated from coastal sediment.</title>
        <authorList>
            <person name="Zhou L.Y."/>
        </authorList>
    </citation>
    <scope>NUCLEOTIDE SEQUENCE [LARGE SCALE GENOMIC DNA]</scope>
    <source>
        <strain evidence="1 2">XSD2</strain>
    </source>
</reference>
<keyword evidence="2" id="KW-1185">Reference proteome</keyword>
<dbReference type="Proteomes" id="UP000265926">
    <property type="component" value="Unassembled WGS sequence"/>
</dbReference>
<proteinExistence type="predicted"/>
<protein>
    <recommendedName>
        <fullName evidence="3">4-amino-4-deoxychorismate lyase</fullName>
    </recommendedName>
</protein>
<dbReference type="GO" id="GO:0003824">
    <property type="term" value="F:catalytic activity"/>
    <property type="evidence" value="ECO:0007669"/>
    <property type="project" value="InterPro"/>
</dbReference>
<organism evidence="1 2">
    <name type="scientific">Maribellus luteus</name>
    <dbReference type="NCBI Taxonomy" id="2305463"/>
    <lineage>
        <taxon>Bacteria</taxon>
        <taxon>Pseudomonadati</taxon>
        <taxon>Bacteroidota</taxon>
        <taxon>Bacteroidia</taxon>
        <taxon>Marinilabiliales</taxon>
        <taxon>Prolixibacteraceae</taxon>
        <taxon>Maribellus</taxon>
    </lineage>
</organism>
<dbReference type="SUPFAM" id="SSF56752">
    <property type="entry name" value="D-aminoacid aminotransferase-like PLP-dependent enzymes"/>
    <property type="match status" value="1"/>
</dbReference>
<dbReference type="OrthoDB" id="9805628at2"/>
<dbReference type="EMBL" id="QWGR01000010">
    <property type="protein sequence ID" value="RIJ47060.1"/>
    <property type="molecule type" value="Genomic_DNA"/>
</dbReference>
<dbReference type="AlphaFoldDB" id="A0A399ST60"/>
<comment type="caution">
    <text evidence="1">The sequence shown here is derived from an EMBL/GenBank/DDBJ whole genome shotgun (WGS) entry which is preliminary data.</text>
</comment>
<name>A0A399ST60_9BACT</name>
<evidence type="ECO:0008006" key="3">
    <source>
        <dbReference type="Google" id="ProtNLM"/>
    </source>
</evidence>
<gene>
    <name evidence="1" type="ORF">D1614_16645</name>
</gene>
<dbReference type="RefSeq" id="WP_119439099.1">
    <property type="nucleotide sequence ID" value="NZ_QWGR01000010.1"/>
</dbReference>
<dbReference type="InterPro" id="IPR036038">
    <property type="entry name" value="Aminotransferase-like"/>
</dbReference>
<accession>A0A399ST60</accession>
<dbReference type="Gene3D" id="3.20.10.10">
    <property type="entry name" value="D-amino Acid Aminotransferase, subunit A, domain 2"/>
    <property type="match status" value="1"/>
</dbReference>
<sequence length="274" mass="31535">MKTLIVNGEVCSLEEVSMNRWLLDDPVILSQKVWFGYGGIPLLNENVESLHQQAQVLGASLPPLFRNQRELFRLCKRMLNKNRFYRSGIIHIRLYVSGQTVNYLITSEAREIFDFPISEQGMLINISQNRKPLSLLGSYPFYSRLLWETARGTLRNEYRNSILLNDKNYVCEGIAATLFMVKDRVLITPSTEAGCCNPVIREIVLKLGHQMGLKVMEVPELEKDLLFHVEELFLVSEASGIEWILGLENKRFVRSFSLDLHNELNIFLQKKAAN</sequence>
<dbReference type="Pfam" id="PF01063">
    <property type="entry name" value="Aminotran_4"/>
    <property type="match status" value="1"/>
</dbReference>
<dbReference type="InterPro" id="IPR043132">
    <property type="entry name" value="BCAT-like_C"/>
</dbReference>
<dbReference type="InterPro" id="IPR001544">
    <property type="entry name" value="Aminotrans_IV"/>
</dbReference>
<evidence type="ECO:0000313" key="2">
    <source>
        <dbReference type="Proteomes" id="UP000265926"/>
    </source>
</evidence>
<evidence type="ECO:0000313" key="1">
    <source>
        <dbReference type="EMBL" id="RIJ47060.1"/>
    </source>
</evidence>